<accession>A0A160TF72</accession>
<dbReference type="SUPFAM" id="SSF103473">
    <property type="entry name" value="MFS general substrate transporter"/>
    <property type="match status" value="1"/>
</dbReference>
<proteinExistence type="predicted"/>
<dbReference type="Gene3D" id="1.20.1250.20">
    <property type="entry name" value="MFS general substrate transporter like domains"/>
    <property type="match status" value="1"/>
</dbReference>
<feature type="transmembrane region" description="Helical" evidence="1">
    <location>
        <begin position="362"/>
        <end position="379"/>
    </location>
</feature>
<dbReference type="Pfam" id="PF07690">
    <property type="entry name" value="MFS_1"/>
    <property type="match status" value="2"/>
</dbReference>
<evidence type="ECO:0000313" key="3">
    <source>
        <dbReference type="EMBL" id="CUS41864.1"/>
    </source>
</evidence>
<feature type="domain" description="Major facilitator superfamily (MFS) profile" evidence="2">
    <location>
        <begin position="162"/>
        <end position="392"/>
    </location>
</feature>
<dbReference type="InterPro" id="IPR011701">
    <property type="entry name" value="MFS"/>
</dbReference>
<evidence type="ECO:0000256" key="1">
    <source>
        <dbReference type="SAM" id="Phobius"/>
    </source>
</evidence>
<name>A0A160TF72_9ZZZZ</name>
<dbReference type="EMBL" id="CZQC01000056">
    <property type="protein sequence ID" value="CUS41864.1"/>
    <property type="molecule type" value="Genomic_DNA"/>
</dbReference>
<feature type="transmembrane region" description="Helical" evidence="1">
    <location>
        <begin position="69"/>
        <end position="89"/>
    </location>
</feature>
<dbReference type="PROSITE" id="PS50850">
    <property type="entry name" value="MFS"/>
    <property type="match status" value="1"/>
</dbReference>
<feature type="transmembrane region" description="Helical" evidence="1">
    <location>
        <begin position="296"/>
        <end position="316"/>
    </location>
</feature>
<organism evidence="3">
    <name type="scientific">hydrothermal vent metagenome</name>
    <dbReference type="NCBI Taxonomy" id="652676"/>
    <lineage>
        <taxon>unclassified sequences</taxon>
        <taxon>metagenomes</taxon>
        <taxon>ecological metagenomes</taxon>
    </lineage>
</organism>
<feature type="transmembrane region" description="Helical" evidence="1">
    <location>
        <begin position="39"/>
        <end position="62"/>
    </location>
</feature>
<protein>
    <submittedName>
        <fullName evidence="3">Putative membrane protein</fullName>
    </submittedName>
</protein>
<dbReference type="PANTHER" id="PTHR23534:SF1">
    <property type="entry name" value="MAJOR FACILITATOR SUPERFAMILY PROTEIN"/>
    <property type="match status" value="1"/>
</dbReference>
<evidence type="ECO:0000259" key="2">
    <source>
        <dbReference type="PROSITE" id="PS50850"/>
    </source>
</evidence>
<feature type="transmembrane region" description="Helical" evidence="1">
    <location>
        <begin position="207"/>
        <end position="225"/>
    </location>
</feature>
<keyword evidence="1" id="KW-0472">Membrane</keyword>
<feature type="transmembrane region" description="Helical" evidence="1">
    <location>
        <begin position="271"/>
        <end position="290"/>
    </location>
</feature>
<feature type="transmembrane region" description="Helical" evidence="1">
    <location>
        <begin position="337"/>
        <end position="356"/>
    </location>
</feature>
<sequence>MTLLQGLMVAQALALSAAPLMMFAGGVIGARLHNNPSLATLPVAAMIIGTALAVLPAAAIAARFGRRVLFINAMLFGSVASLAAALAIYKETFWGFVASAVCFGGVAAVVQQFRFVAMASVTADKHAVVAARLLLVGIVSAFLGPELVTLAAWFPRLDMSAAFIALALFFTLAAAVLAMVVPRQLVTTESARATGRSLSELLSQPTLWLATLSASCGFSVMSYIMTATPISMTLVDGYALADAKWVIQSHIAAMFLPSLISGYLIQGLGHVRMIVAGLVSMLLCIAVAWWDRSLLHYWLGLLLLGFAWNLLFVAGTSLLTQCYRPEEATRVQGFNDLLVFGGQALGAMASGAVVLLLGWQGLLLSALPPLMILAAVLVWQQVSIKRASAAGL</sequence>
<gene>
    <name evidence="3" type="ORF">MGWOODY_Tha1086</name>
</gene>
<feature type="transmembrane region" description="Helical" evidence="1">
    <location>
        <begin position="160"/>
        <end position="186"/>
    </location>
</feature>
<reference evidence="3" key="1">
    <citation type="submission" date="2015-10" db="EMBL/GenBank/DDBJ databases">
        <authorList>
            <person name="Gilbert D.G."/>
        </authorList>
    </citation>
    <scope>NUCLEOTIDE SEQUENCE</scope>
</reference>
<dbReference type="InterPro" id="IPR020846">
    <property type="entry name" value="MFS_dom"/>
</dbReference>
<feature type="transmembrane region" description="Helical" evidence="1">
    <location>
        <begin position="95"/>
        <end position="117"/>
    </location>
</feature>
<dbReference type="AlphaFoldDB" id="A0A160TF72"/>
<dbReference type="PANTHER" id="PTHR23534">
    <property type="entry name" value="MFS PERMEASE"/>
    <property type="match status" value="1"/>
</dbReference>
<keyword evidence="1" id="KW-1133">Transmembrane helix</keyword>
<feature type="transmembrane region" description="Helical" evidence="1">
    <location>
        <begin position="245"/>
        <end position="264"/>
    </location>
</feature>
<dbReference type="InterPro" id="IPR036259">
    <property type="entry name" value="MFS_trans_sf"/>
</dbReference>
<feature type="transmembrane region" description="Helical" evidence="1">
    <location>
        <begin position="129"/>
        <end position="154"/>
    </location>
</feature>
<keyword evidence="1" id="KW-0812">Transmembrane</keyword>
<dbReference type="GO" id="GO:0022857">
    <property type="term" value="F:transmembrane transporter activity"/>
    <property type="evidence" value="ECO:0007669"/>
    <property type="project" value="InterPro"/>
</dbReference>